<gene>
    <name evidence="11" type="primary">slx1</name>
    <name evidence="11" type="ORF">LARI1_G007669</name>
</gene>
<comment type="similarity">
    <text evidence="8">Belongs to the SLX1 family.</text>
</comment>
<comment type="subunit">
    <text evidence="8">Forms a heterodimer with SLX4.</text>
</comment>
<evidence type="ECO:0000256" key="1">
    <source>
        <dbReference type="ARBA" id="ARBA00022722"/>
    </source>
</evidence>
<keyword evidence="1 8" id="KW-0540">Nuclease</keyword>
<dbReference type="InterPro" id="IPR050381">
    <property type="entry name" value="SLX1_endonuclease"/>
</dbReference>
<evidence type="ECO:0000313" key="11">
    <source>
        <dbReference type="EMBL" id="TVY15685.1"/>
    </source>
</evidence>
<dbReference type="Pfam" id="PF01541">
    <property type="entry name" value="GIY-YIG"/>
    <property type="match status" value="1"/>
</dbReference>
<keyword evidence="4 8" id="KW-0378">Hydrolase</keyword>
<dbReference type="PANTHER" id="PTHR20208">
    <property type="entry name" value="STRUCTURE-SPECIFIC ENDONUCLEASE SUBUNIT SLX1"/>
    <property type="match status" value="1"/>
</dbReference>
<dbReference type="FunFam" id="3.40.1440.10:FF:000006">
    <property type="entry name" value="Structure-specific endonuclease subunit SLX1"/>
    <property type="match status" value="1"/>
</dbReference>
<keyword evidence="5 8" id="KW-0233">DNA recombination</keyword>
<feature type="region of interest" description="Disordered" evidence="9">
    <location>
        <begin position="171"/>
        <end position="193"/>
    </location>
</feature>
<dbReference type="PANTHER" id="PTHR20208:SF10">
    <property type="entry name" value="STRUCTURE-SPECIFIC ENDONUCLEASE SUBUNIT SLX1"/>
    <property type="match status" value="1"/>
</dbReference>
<evidence type="ECO:0000256" key="6">
    <source>
        <dbReference type="ARBA" id="ARBA00023204"/>
    </source>
</evidence>
<accession>A0A8T9B7H3</accession>
<dbReference type="CDD" id="cd10455">
    <property type="entry name" value="GIY-YIG_SLX1"/>
    <property type="match status" value="1"/>
</dbReference>
<evidence type="ECO:0000256" key="9">
    <source>
        <dbReference type="SAM" id="MobiDB-lite"/>
    </source>
</evidence>
<dbReference type="OrthoDB" id="24645at2759"/>
<keyword evidence="2 8" id="KW-0255">Endonuclease</keyword>
<dbReference type="Gene3D" id="3.30.40.10">
    <property type="entry name" value="Zinc/RING finger domain, C3HC4 (zinc finger)"/>
    <property type="match status" value="1"/>
</dbReference>
<evidence type="ECO:0000256" key="3">
    <source>
        <dbReference type="ARBA" id="ARBA00022763"/>
    </source>
</evidence>
<comment type="cofactor">
    <cofactor evidence="8">
        <name>a divalent metal cation</name>
        <dbReference type="ChEBI" id="CHEBI:60240"/>
    </cofactor>
</comment>
<evidence type="ECO:0000256" key="5">
    <source>
        <dbReference type="ARBA" id="ARBA00023172"/>
    </source>
</evidence>
<keyword evidence="7 8" id="KW-0539">Nucleus</keyword>
<keyword evidence="6 8" id="KW-0234">DNA repair</keyword>
<dbReference type="GO" id="GO:0000724">
    <property type="term" value="P:double-strand break repair via homologous recombination"/>
    <property type="evidence" value="ECO:0007669"/>
    <property type="project" value="TreeGrafter"/>
</dbReference>
<dbReference type="GO" id="GO:0008821">
    <property type="term" value="F:crossover junction DNA endonuclease activity"/>
    <property type="evidence" value="ECO:0007669"/>
    <property type="project" value="TreeGrafter"/>
</dbReference>
<dbReference type="Gene3D" id="3.40.1440.10">
    <property type="entry name" value="GIY-YIG endonuclease"/>
    <property type="match status" value="1"/>
</dbReference>
<dbReference type="HAMAP" id="MF_03100">
    <property type="entry name" value="Endonuc_su_Slx1"/>
    <property type="match status" value="1"/>
</dbReference>
<name>A0A8T9B7H3_9HELO</name>
<comment type="function">
    <text evidence="8">Catalytic subunit of the SLX1-SLX4 structure-specific endonuclease that resolves DNA secondary structures generated during DNA repair and recombination. Has endonuclease activity towards branched DNA substrates, introducing single-strand cuts in duplex DNA close to junctions with ss-DNA.</text>
</comment>
<dbReference type="InterPro" id="IPR048749">
    <property type="entry name" value="SLX1_C"/>
</dbReference>
<dbReference type="InterPro" id="IPR027520">
    <property type="entry name" value="Slx1"/>
</dbReference>
<evidence type="ECO:0000256" key="7">
    <source>
        <dbReference type="ARBA" id="ARBA00023242"/>
    </source>
</evidence>
<evidence type="ECO:0000259" key="10">
    <source>
        <dbReference type="PROSITE" id="PS50164"/>
    </source>
</evidence>
<feature type="domain" description="GIY-YIG" evidence="10">
    <location>
        <begin position="9"/>
        <end position="91"/>
    </location>
</feature>
<dbReference type="GO" id="GO:0033557">
    <property type="term" value="C:Slx1-Slx4 complex"/>
    <property type="evidence" value="ECO:0007669"/>
    <property type="project" value="UniProtKB-UniRule"/>
</dbReference>
<dbReference type="PROSITE" id="PS50164">
    <property type="entry name" value="GIY_YIG"/>
    <property type="match status" value="1"/>
</dbReference>
<feature type="region of interest" description="Disordered" evidence="9">
    <location>
        <begin position="348"/>
        <end position="374"/>
    </location>
</feature>
<evidence type="ECO:0000313" key="12">
    <source>
        <dbReference type="Proteomes" id="UP000469559"/>
    </source>
</evidence>
<evidence type="ECO:0000256" key="2">
    <source>
        <dbReference type="ARBA" id="ARBA00022759"/>
    </source>
</evidence>
<dbReference type="Pfam" id="PF21202">
    <property type="entry name" value="SLX1_C"/>
    <property type="match status" value="1"/>
</dbReference>
<keyword evidence="12" id="KW-1185">Reference proteome</keyword>
<dbReference type="SUPFAM" id="SSF82771">
    <property type="entry name" value="GIY-YIG endonuclease"/>
    <property type="match status" value="1"/>
</dbReference>
<dbReference type="EMBL" id="QGMF01000464">
    <property type="protein sequence ID" value="TVY15685.1"/>
    <property type="molecule type" value="Genomic_DNA"/>
</dbReference>
<evidence type="ECO:0000256" key="4">
    <source>
        <dbReference type="ARBA" id="ARBA00022801"/>
    </source>
</evidence>
<comment type="caution">
    <text evidence="8">Lacks conserved residue(s) required for the propagation of feature annotation.</text>
</comment>
<comment type="subcellular location">
    <subcellularLocation>
        <location evidence="8">Nucleus</location>
    </subcellularLocation>
</comment>
<keyword evidence="3 8" id="KW-0227">DNA damage</keyword>
<comment type="caution">
    <text evidence="11">The sequence shown here is derived from an EMBL/GenBank/DDBJ whole genome shotgun (WGS) entry which is preliminary data.</text>
</comment>
<organism evidence="11 12">
    <name type="scientific">Lachnellula arida</name>
    <dbReference type="NCBI Taxonomy" id="1316785"/>
    <lineage>
        <taxon>Eukaryota</taxon>
        <taxon>Fungi</taxon>
        <taxon>Dikarya</taxon>
        <taxon>Ascomycota</taxon>
        <taxon>Pezizomycotina</taxon>
        <taxon>Leotiomycetes</taxon>
        <taxon>Helotiales</taxon>
        <taxon>Lachnaceae</taxon>
        <taxon>Lachnellula</taxon>
    </lineage>
</organism>
<evidence type="ECO:0000256" key="8">
    <source>
        <dbReference type="HAMAP-Rule" id="MF_03100"/>
    </source>
</evidence>
<dbReference type="InterPro" id="IPR013083">
    <property type="entry name" value="Znf_RING/FYVE/PHD"/>
</dbReference>
<sequence>MPMDRPIPAFYCCYLLRSIVRHSSVYVGSTPNPVRRLKQHNGLAKGGAVRTSRKTLRPWEMACIVTGFPSHIAALQFEWAWQNPHITQHIAPEERLQHATQKKRSGQPKRPRHSIPSLLSNLHVLLRSPSFSRWPLELRFFSADVHKAWTKWTKVTAETIRDSIPIIQDFSPVDPNPISPGDESASSPKNKRRKTTYGIAALPVDYTNQKTYVEKGKEIIEFEQEGSCTICKIDLEHDAGIYTICPSPGCESVTHITCLSKHFLHGDEETLVPIKGTCPSCNTELRWVDVVKELSLRMRGQKEVEKLLKVKRARKTKGSASQAAVESSDGEDDEDEIMEEFVPGTQGMAADDWRAIDDSDSDAESITSNVSFAKTTSLHASRPGVLGTVIEDSDWDDMDVLD</sequence>
<dbReference type="InterPro" id="IPR035901">
    <property type="entry name" value="GIY-YIG_endonuc_sf"/>
</dbReference>
<dbReference type="Proteomes" id="UP000469559">
    <property type="component" value="Unassembled WGS sequence"/>
</dbReference>
<protein>
    <submittedName>
        <fullName evidence="11">Structure-specific endonuclease subunit slx1</fullName>
    </submittedName>
</protein>
<proteinExistence type="inferred from homology"/>
<dbReference type="AlphaFoldDB" id="A0A8T9B7H3"/>
<dbReference type="InterPro" id="IPR000305">
    <property type="entry name" value="GIY-YIG_endonuc"/>
</dbReference>
<dbReference type="GO" id="GO:0017108">
    <property type="term" value="F:5'-flap endonuclease activity"/>
    <property type="evidence" value="ECO:0007669"/>
    <property type="project" value="InterPro"/>
</dbReference>
<reference evidence="11 12" key="1">
    <citation type="submission" date="2018-05" db="EMBL/GenBank/DDBJ databases">
        <title>Whole genome sequencing for identification of molecular markers to develop diagnostic detection tools for the regulated plant pathogen Lachnellula willkommii.</title>
        <authorList>
            <person name="Giroux E."/>
            <person name="Bilodeau G."/>
        </authorList>
    </citation>
    <scope>NUCLEOTIDE SEQUENCE [LARGE SCALE GENOMIC DNA]</scope>
    <source>
        <strain evidence="11 12">CBS 203.66</strain>
    </source>
</reference>